<dbReference type="PRINTS" id="PR00261">
    <property type="entry name" value="LDLRECEPTOR"/>
</dbReference>
<dbReference type="PANTHER" id="PTHR22722:SF5">
    <property type="entry name" value="LOW-DENSITY LIPOPROTEIN RECEPTOR-RELATED PROTEIN 1B"/>
    <property type="match status" value="1"/>
</dbReference>
<dbReference type="CDD" id="cd00112">
    <property type="entry name" value="LDLa"/>
    <property type="match status" value="1"/>
</dbReference>
<dbReference type="Gene3D" id="3.10.100.10">
    <property type="entry name" value="Mannose-Binding Protein A, subunit A"/>
    <property type="match status" value="1"/>
</dbReference>
<dbReference type="RefSeq" id="XP_055901603.1">
    <property type="nucleotide sequence ID" value="XM_056045628.1"/>
</dbReference>
<evidence type="ECO:0000256" key="1">
    <source>
        <dbReference type="ARBA" id="ARBA00023157"/>
    </source>
</evidence>
<dbReference type="PROSITE" id="PS50068">
    <property type="entry name" value="LDLRA_2"/>
    <property type="match status" value="1"/>
</dbReference>
<dbReference type="Proteomes" id="UP001165740">
    <property type="component" value="Chromosome 11"/>
</dbReference>
<keyword evidence="3" id="KW-0732">Signal</keyword>
<dbReference type="GO" id="GO:0005041">
    <property type="term" value="F:low-density lipoprotein particle receptor activity"/>
    <property type="evidence" value="ECO:0007669"/>
    <property type="project" value="TreeGrafter"/>
</dbReference>
<dbReference type="PANTHER" id="PTHR22722">
    <property type="entry name" value="LOW-DENSITY LIPOPROTEIN RECEPTOR-RELATED PROTEIN 2-RELATED"/>
    <property type="match status" value="1"/>
</dbReference>
<name>A0A9W3BQB0_BIOGL</name>
<dbReference type="OrthoDB" id="6042681at2759"/>
<dbReference type="GeneID" id="129928994"/>
<dbReference type="InterPro" id="IPR036055">
    <property type="entry name" value="LDL_receptor-like_sf"/>
</dbReference>
<dbReference type="AlphaFoldDB" id="A0A9W3BQB0"/>
<feature type="chain" id="PRO_5040974612" evidence="3">
    <location>
        <begin position="16"/>
        <end position="612"/>
    </location>
</feature>
<evidence type="ECO:0000256" key="3">
    <source>
        <dbReference type="SAM" id="SignalP"/>
    </source>
</evidence>
<keyword evidence="1 2" id="KW-1015">Disulfide bond</keyword>
<evidence type="ECO:0000313" key="5">
    <source>
        <dbReference type="RefSeq" id="XP_055901603.1"/>
    </source>
</evidence>
<dbReference type="GO" id="GO:0005886">
    <property type="term" value="C:plasma membrane"/>
    <property type="evidence" value="ECO:0007669"/>
    <property type="project" value="TreeGrafter"/>
</dbReference>
<dbReference type="Pfam" id="PF00057">
    <property type="entry name" value="Ldl_recept_a"/>
    <property type="match status" value="1"/>
</dbReference>
<evidence type="ECO:0000313" key="4">
    <source>
        <dbReference type="Proteomes" id="UP001165740"/>
    </source>
</evidence>
<dbReference type="InterPro" id="IPR016187">
    <property type="entry name" value="CTDL_fold"/>
</dbReference>
<feature type="signal peptide" evidence="3">
    <location>
        <begin position="1"/>
        <end position="15"/>
    </location>
</feature>
<sequence>MDISIFLATISLACSLIGCSSLGSLCDRKELDLVITIDCQYPPYKWDMIHNLLNILQPTDSVNRTRDWSVTLIDVLSLQNMTLDDSNIANVSELCQMTMDENEIGPLTFHDKISKLESKVLRENNSSNLFIISIYHKELKSDYNTSPLFSEKEDIMKLHIAILDQNDYSMPKTTDDTIEVDSQDDLKYSNELSLRLCSQCLDGWFQVHHANDSAHIYCLLFMKHSRLLNWQHAANYCVKKRSNLITFETHWGFHYLQSNLLGLIDNFANTNFKYNESIIFYLGLYYIQSRDQKHLMWVHNRPMEQFTYSLIKIADFQNNEKNSGCFIWKLKKLKSLRKAISIVQCGLRKTKYILCEYQSYKQNMYKKDMQQTRLEISTTYKVPSINFNWNQLRIVSVSNLRDVFSIDFPTFFCNATKSLLSYNYVCDGFSDCSVGEDEQVCNYDFKDLNECLQSQQFVCREPNVHGLKCIAKSQVCNMIKDCPDGSDESNCDDCTFTQCSLNVCIPDHWTLNCSTVNNFKFLALQNVSSFNVSVSNRRNVLELLTLCNVKSNQSDKYNLILAPKCIYMKDRQGSPIGCSNSNFLTDCEMFQCPEGFFKCWESYCIPDTYKHD</sequence>
<reference evidence="5" key="1">
    <citation type="submission" date="2025-08" db="UniProtKB">
        <authorList>
            <consortium name="RefSeq"/>
        </authorList>
    </citation>
    <scope>IDENTIFICATION</scope>
</reference>
<evidence type="ECO:0000256" key="2">
    <source>
        <dbReference type="PROSITE-ProRule" id="PRU00124"/>
    </source>
</evidence>
<dbReference type="InterPro" id="IPR002172">
    <property type="entry name" value="LDrepeatLR_classA_rpt"/>
</dbReference>
<dbReference type="SUPFAM" id="SSF56436">
    <property type="entry name" value="C-type lectin-like"/>
    <property type="match status" value="1"/>
</dbReference>
<keyword evidence="4" id="KW-1185">Reference proteome</keyword>
<protein>
    <submittedName>
        <fullName evidence="5">Uncharacterized protein LOC129928994</fullName>
    </submittedName>
</protein>
<dbReference type="InterPro" id="IPR051221">
    <property type="entry name" value="LDLR-related"/>
</dbReference>
<dbReference type="Gene3D" id="4.10.400.10">
    <property type="entry name" value="Low-density Lipoprotein Receptor"/>
    <property type="match status" value="2"/>
</dbReference>
<organism evidence="4 5">
    <name type="scientific">Biomphalaria glabrata</name>
    <name type="common">Bloodfluke planorb</name>
    <name type="synonym">Freshwater snail</name>
    <dbReference type="NCBI Taxonomy" id="6526"/>
    <lineage>
        <taxon>Eukaryota</taxon>
        <taxon>Metazoa</taxon>
        <taxon>Spiralia</taxon>
        <taxon>Lophotrochozoa</taxon>
        <taxon>Mollusca</taxon>
        <taxon>Gastropoda</taxon>
        <taxon>Heterobranchia</taxon>
        <taxon>Euthyneura</taxon>
        <taxon>Panpulmonata</taxon>
        <taxon>Hygrophila</taxon>
        <taxon>Lymnaeoidea</taxon>
        <taxon>Planorbidae</taxon>
        <taxon>Biomphalaria</taxon>
    </lineage>
</organism>
<proteinExistence type="predicted"/>
<dbReference type="SMART" id="SM00192">
    <property type="entry name" value="LDLa"/>
    <property type="match status" value="2"/>
</dbReference>
<gene>
    <name evidence="5" type="primary">LOC129928994</name>
</gene>
<accession>A0A9W3BQB0</accession>
<dbReference type="SUPFAM" id="SSF57424">
    <property type="entry name" value="LDL receptor-like module"/>
    <property type="match status" value="2"/>
</dbReference>
<dbReference type="GO" id="GO:0043235">
    <property type="term" value="C:receptor complex"/>
    <property type="evidence" value="ECO:0007669"/>
    <property type="project" value="TreeGrafter"/>
</dbReference>
<feature type="disulfide bond" evidence="2">
    <location>
        <begin position="476"/>
        <end position="491"/>
    </location>
</feature>
<dbReference type="InterPro" id="IPR016186">
    <property type="entry name" value="C-type_lectin-like/link_sf"/>
</dbReference>
<comment type="caution">
    <text evidence="2">Lacks conserved residue(s) required for the propagation of feature annotation.</text>
</comment>